<organism evidence="3 4">
    <name type="scientific">Boothiomyces macroporosus</name>
    <dbReference type="NCBI Taxonomy" id="261099"/>
    <lineage>
        <taxon>Eukaryota</taxon>
        <taxon>Fungi</taxon>
        <taxon>Fungi incertae sedis</taxon>
        <taxon>Chytridiomycota</taxon>
        <taxon>Chytridiomycota incertae sedis</taxon>
        <taxon>Chytridiomycetes</taxon>
        <taxon>Rhizophydiales</taxon>
        <taxon>Terramycetaceae</taxon>
        <taxon>Boothiomyces</taxon>
    </lineage>
</organism>
<feature type="compositionally biased region" description="Gly residues" evidence="1">
    <location>
        <begin position="138"/>
        <end position="149"/>
    </location>
</feature>
<keyword evidence="4" id="KW-1185">Reference proteome</keyword>
<name>A0AAD5UD14_9FUNG</name>
<evidence type="ECO:0000256" key="2">
    <source>
        <dbReference type="SAM" id="Phobius"/>
    </source>
</evidence>
<gene>
    <name evidence="3" type="ORF">HK103_002387</name>
</gene>
<reference evidence="3" key="1">
    <citation type="submission" date="2020-05" db="EMBL/GenBank/DDBJ databases">
        <title>Phylogenomic resolution of chytrid fungi.</title>
        <authorList>
            <person name="Stajich J.E."/>
            <person name="Amses K."/>
            <person name="Simmons R."/>
            <person name="Seto K."/>
            <person name="Myers J."/>
            <person name="Bonds A."/>
            <person name="Quandt C.A."/>
            <person name="Barry K."/>
            <person name="Liu P."/>
            <person name="Grigoriev I."/>
            <person name="Longcore J.E."/>
            <person name="James T.Y."/>
        </authorList>
    </citation>
    <scope>NUCLEOTIDE SEQUENCE</scope>
    <source>
        <strain evidence="3">PLAUS21</strain>
    </source>
</reference>
<evidence type="ECO:0000313" key="4">
    <source>
        <dbReference type="Proteomes" id="UP001210925"/>
    </source>
</evidence>
<feature type="compositionally biased region" description="Low complexity" evidence="1">
    <location>
        <begin position="150"/>
        <end position="161"/>
    </location>
</feature>
<evidence type="ECO:0000313" key="3">
    <source>
        <dbReference type="EMBL" id="KAJ3251448.1"/>
    </source>
</evidence>
<feature type="compositionally biased region" description="Polar residues" evidence="1">
    <location>
        <begin position="336"/>
        <end position="347"/>
    </location>
</feature>
<protein>
    <submittedName>
        <fullName evidence="3">Uncharacterized protein</fullName>
    </submittedName>
</protein>
<feature type="region of interest" description="Disordered" evidence="1">
    <location>
        <begin position="1"/>
        <end position="161"/>
    </location>
</feature>
<feature type="region of interest" description="Disordered" evidence="1">
    <location>
        <begin position="336"/>
        <end position="373"/>
    </location>
</feature>
<feature type="compositionally biased region" description="Low complexity" evidence="1">
    <location>
        <begin position="49"/>
        <end position="137"/>
    </location>
</feature>
<feature type="transmembrane region" description="Helical" evidence="2">
    <location>
        <begin position="164"/>
        <end position="186"/>
    </location>
</feature>
<dbReference type="AlphaFoldDB" id="A0AAD5UD14"/>
<feature type="compositionally biased region" description="Pro residues" evidence="1">
    <location>
        <begin position="13"/>
        <end position="27"/>
    </location>
</feature>
<evidence type="ECO:0000256" key="1">
    <source>
        <dbReference type="SAM" id="MobiDB-lite"/>
    </source>
</evidence>
<dbReference type="EMBL" id="JADGKB010000182">
    <property type="protein sequence ID" value="KAJ3251448.1"/>
    <property type="molecule type" value="Genomic_DNA"/>
</dbReference>
<feature type="compositionally biased region" description="Gly residues" evidence="1">
    <location>
        <begin position="32"/>
        <end position="42"/>
    </location>
</feature>
<sequence>MYAIRELSINFSPSPPPPPPKPQPTTPSNPGSSGGSSNGQGGSNPPPSNSGGSSSSSSGNTNGANNNNPNPGNGSPGSGNTNGANSGNNKPTITQASGSTASSTPSSSNSQASGTSSNSNAGASVNGVTVNGDSGSTSGDGSGSNGGGSQSSSQSNSSTSSSNMGLYIGGIVFGVVIIAGLGFLYMMNARKKTQDSELISTLNSVPPSTPSYNMYNAPQTLMVSMQSSPNSVDRTSSPYNNQISQYSGSPIGEASSPVQSFNQPENAFSKQVAYEAIPFNSSLKKKASSKSVYSGPMSPIAPEANTVQSPQMPPILFNGQIGSPKDILVSAVQTPFGNHGSNSSAQVPSYIPQEAIGNPGDQPPILSSVNITK</sequence>
<dbReference type="Proteomes" id="UP001210925">
    <property type="component" value="Unassembled WGS sequence"/>
</dbReference>
<keyword evidence="2" id="KW-0812">Transmembrane</keyword>
<keyword evidence="2" id="KW-1133">Transmembrane helix</keyword>
<accession>A0AAD5UD14</accession>
<proteinExistence type="predicted"/>
<keyword evidence="2" id="KW-0472">Membrane</keyword>
<comment type="caution">
    <text evidence="3">The sequence shown here is derived from an EMBL/GenBank/DDBJ whole genome shotgun (WGS) entry which is preliminary data.</text>
</comment>